<name>A0ABM7RIY2_9BACT</name>
<dbReference type="PROSITE" id="PS51257">
    <property type="entry name" value="PROKAR_LIPOPROTEIN"/>
    <property type="match status" value="1"/>
</dbReference>
<organism evidence="2 3">
    <name type="scientific">Haloferula helveola</name>
    <dbReference type="NCBI Taxonomy" id="490095"/>
    <lineage>
        <taxon>Bacteria</taxon>
        <taxon>Pseudomonadati</taxon>
        <taxon>Verrucomicrobiota</taxon>
        <taxon>Verrucomicrobiia</taxon>
        <taxon>Verrucomicrobiales</taxon>
        <taxon>Verrucomicrobiaceae</taxon>
        <taxon>Haloferula</taxon>
    </lineage>
</organism>
<keyword evidence="1" id="KW-0732">Signal</keyword>
<protein>
    <recommendedName>
        <fullName evidence="4">DUF3108 domain-containing protein</fullName>
    </recommendedName>
</protein>
<sequence length="268" mass="29670">MRDVKAILTLLAAAFLTSCSTLTVPGQGDTVAGPDRAAALLERSAKATGDAWSRYRKVTVCFDGEWGSIVKRLQPELVDDRFRKTSVETYDTRRGTVVQQHRGPDGAKTVERSRSDVVVTYNGERIGDEPRRDASALVADAYTAFLLGTSWLKEKGEDLSVIGTDTIDGEVCDGVQGTLRPGLGFSEEDRFIAWIGRDSGLMRRFQFTIEGLASTRGADVDVTFSEFWKAADGSVWPGRFLEWVHRPVFVMAHEWTMTGLEVDGRKLR</sequence>
<reference evidence="2 3" key="1">
    <citation type="submission" date="2021-06" db="EMBL/GenBank/DDBJ databases">
        <title>Complete genome of Haloferula helveola possessing various polysaccharide degrading enzymes.</title>
        <authorList>
            <person name="Takami H."/>
            <person name="Huang C."/>
            <person name="Hamasaki K."/>
        </authorList>
    </citation>
    <scope>NUCLEOTIDE SEQUENCE [LARGE SCALE GENOMIC DNA]</scope>
    <source>
        <strain evidence="2 3">CN-1</strain>
    </source>
</reference>
<evidence type="ECO:0000256" key="1">
    <source>
        <dbReference type="SAM" id="SignalP"/>
    </source>
</evidence>
<proteinExistence type="predicted"/>
<accession>A0ABM7RIY2</accession>
<evidence type="ECO:0000313" key="2">
    <source>
        <dbReference type="EMBL" id="BCX47577.1"/>
    </source>
</evidence>
<evidence type="ECO:0000313" key="3">
    <source>
        <dbReference type="Proteomes" id="UP001374893"/>
    </source>
</evidence>
<keyword evidence="3" id="KW-1185">Reference proteome</keyword>
<dbReference type="EMBL" id="AP024702">
    <property type="protein sequence ID" value="BCX47577.1"/>
    <property type="molecule type" value="Genomic_DNA"/>
</dbReference>
<evidence type="ECO:0008006" key="4">
    <source>
        <dbReference type="Google" id="ProtNLM"/>
    </source>
</evidence>
<gene>
    <name evidence="2" type="ORF">HAHE_14850</name>
</gene>
<dbReference type="Proteomes" id="UP001374893">
    <property type="component" value="Chromosome"/>
</dbReference>
<feature type="signal peptide" evidence="1">
    <location>
        <begin position="1"/>
        <end position="23"/>
    </location>
</feature>
<feature type="chain" id="PRO_5046143886" description="DUF3108 domain-containing protein" evidence="1">
    <location>
        <begin position="24"/>
        <end position="268"/>
    </location>
</feature>
<dbReference type="RefSeq" id="WP_338689844.1">
    <property type="nucleotide sequence ID" value="NZ_AP024702.1"/>
</dbReference>